<accession>A0A1X2L5Q8</accession>
<sequence length="59" mass="6131">MPGCVGRPGANCDGPGTPLPPGQRWMPPGQPGDYPVVFHPDVNPWGVFLPGGQFVAYAA</sequence>
<comment type="caution">
    <text evidence="2">The sequence shown here is derived from an EMBL/GenBank/DDBJ whole genome shotgun (WGS) entry which is preliminary data.</text>
</comment>
<dbReference type="OrthoDB" id="4753759at2"/>
<dbReference type="Proteomes" id="UP000242320">
    <property type="component" value="Unassembled WGS sequence"/>
</dbReference>
<evidence type="ECO:0000313" key="2">
    <source>
        <dbReference type="EMBL" id="OSC29314.1"/>
    </source>
</evidence>
<dbReference type="AlphaFoldDB" id="A0A1X2L5Q8"/>
<feature type="region of interest" description="Disordered" evidence="1">
    <location>
        <begin position="1"/>
        <end position="28"/>
    </location>
</feature>
<organism evidence="2 3">
    <name type="scientific">Mycolicibacterium vulneris</name>
    <dbReference type="NCBI Taxonomy" id="547163"/>
    <lineage>
        <taxon>Bacteria</taxon>
        <taxon>Bacillati</taxon>
        <taxon>Actinomycetota</taxon>
        <taxon>Actinomycetes</taxon>
        <taxon>Mycobacteriales</taxon>
        <taxon>Mycobacteriaceae</taxon>
        <taxon>Mycolicibacterium</taxon>
    </lineage>
</organism>
<proteinExistence type="predicted"/>
<name>A0A1X2L5Q8_9MYCO</name>
<evidence type="ECO:0000256" key="1">
    <source>
        <dbReference type="SAM" id="MobiDB-lite"/>
    </source>
</evidence>
<protein>
    <submittedName>
        <fullName evidence="2">Uncharacterized protein</fullName>
    </submittedName>
</protein>
<evidence type="ECO:0000313" key="3">
    <source>
        <dbReference type="Proteomes" id="UP000242320"/>
    </source>
</evidence>
<keyword evidence="3" id="KW-1185">Reference proteome</keyword>
<reference evidence="2 3" key="1">
    <citation type="submission" date="2017-04" db="EMBL/GenBank/DDBJ databases">
        <title>The new phylogeny of genus Mycobacterium.</title>
        <authorList>
            <person name="Tortoli E."/>
            <person name="Trovato A."/>
            <person name="Cirillo D.M."/>
        </authorList>
    </citation>
    <scope>NUCLEOTIDE SEQUENCE [LARGE SCALE GENOMIC DNA]</scope>
    <source>
        <strain evidence="2 3">DSM 45247</strain>
    </source>
</reference>
<dbReference type="EMBL" id="NCXM01000008">
    <property type="protein sequence ID" value="OSC29314.1"/>
    <property type="molecule type" value="Genomic_DNA"/>
</dbReference>
<gene>
    <name evidence="2" type="ORF">B8W69_09960</name>
</gene>